<name>A0AAD1YX28_9LAMI</name>
<keyword evidence="2" id="KW-0812">Transmembrane</keyword>
<organism evidence="3 4">
    <name type="scientific">Fraxinus pennsylvanica</name>
    <dbReference type="NCBI Taxonomy" id="56036"/>
    <lineage>
        <taxon>Eukaryota</taxon>
        <taxon>Viridiplantae</taxon>
        <taxon>Streptophyta</taxon>
        <taxon>Embryophyta</taxon>
        <taxon>Tracheophyta</taxon>
        <taxon>Spermatophyta</taxon>
        <taxon>Magnoliopsida</taxon>
        <taxon>eudicotyledons</taxon>
        <taxon>Gunneridae</taxon>
        <taxon>Pentapetalae</taxon>
        <taxon>asterids</taxon>
        <taxon>lamiids</taxon>
        <taxon>Lamiales</taxon>
        <taxon>Oleaceae</taxon>
        <taxon>Oleeae</taxon>
        <taxon>Fraxinus</taxon>
    </lineage>
</organism>
<dbReference type="EMBL" id="OU503038">
    <property type="protein sequence ID" value="CAI9758133.1"/>
    <property type="molecule type" value="Genomic_DNA"/>
</dbReference>
<protein>
    <recommendedName>
        <fullName evidence="5">Protein GAMETE EXPRESSED 1</fullName>
    </recommendedName>
</protein>
<keyword evidence="4" id="KW-1185">Reference proteome</keyword>
<keyword evidence="2" id="KW-0472">Membrane</keyword>
<feature type="transmembrane region" description="Helical" evidence="2">
    <location>
        <begin position="525"/>
        <end position="544"/>
    </location>
</feature>
<evidence type="ECO:0000313" key="3">
    <source>
        <dbReference type="EMBL" id="CAI9758133.1"/>
    </source>
</evidence>
<gene>
    <name evidence="3" type="ORF">FPE_LOCUS5563</name>
</gene>
<dbReference type="Proteomes" id="UP000834106">
    <property type="component" value="Chromosome 3"/>
</dbReference>
<keyword evidence="2" id="KW-1133">Transmembrane helix</keyword>
<feature type="transmembrane region" description="Helical" evidence="2">
    <location>
        <begin position="495"/>
        <end position="513"/>
    </location>
</feature>
<evidence type="ECO:0000256" key="2">
    <source>
        <dbReference type="SAM" id="Phobius"/>
    </source>
</evidence>
<keyword evidence="1" id="KW-0175">Coiled coil</keyword>
<feature type="transmembrane region" description="Helical" evidence="2">
    <location>
        <begin position="550"/>
        <end position="573"/>
    </location>
</feature>
<sequence length="664" mass="75641">MKRRSEITACGSAQIGDDGGSPCLIDSGGCRFDATTAFSSPATIPTFVYVVNRPQASVSAVQCLFLQRRRSLNFSARNLFNKQVYGAWGGWWFSSNNEETYNPSQNQMISNAVGAEFAIQTIDNDEKGMNLIEGVKLAMRTSKSCSLNAYQDLSVGCSKIVAEEELKYKLAWDLSDCFQQHTGRPAFPPCDSRKNPMKKCLENLSDNSHKVFLEFFLQIHTICHQLQIHAFKHQTERLVNELKRSAEYAEEKLENIEERGKELLQNSKQIHNSLSSIDLRTQHVAETSKNVENHVNVVRKYTEVIHEQSKGIAASQLELSEGQKKMKEKLDEGISMLHDSYDSLGIEINNLRDETVEIEKEIGKVGEEMFSKMSTLQNKADDIENMTGNSLDKQKQLLDSQTAALEGLQFLTKFQSQALEENRGTLQQLAEFGKNQQEELLRRQEQLQQAHDHLVENSKTILAAQEAFESKQASMFIAIDKLFALHNALLLESRAIKAFFVYSLIILLLYIFTGMKQTCNVRPRLYIGLCLTFVIELIILRRATYDIEQMGWIITSLRTLFLVLAAIQLLYAINTYRDYELLNHQMLLTLMDKMNGLQSDKELLLDTDEDSDINWSLWVDSELPEDVDISEDPDFGVAEEVGENSLETSSITKKYNLRNRRKHF</sequence>
<reference evidence="3" key="1">
    <citation type="submission" date="2023-05" db="EMBL/GenBank/DDBJ databases">
        <authorList>
            <person name="Huff M."/>
        </authorList>
    </citation>
    <scope>NUCLEOTIDE SEQUENCE</scope>
</reference>
<feature type="coiled-coil region" evidence="1">
    <location>
        <begin position="232"/>
        <end position="266"/>
    </location>
</feature>
<evidence type="ECO:0000256" key="1">
    <source>
        <dbReference type="SAM" id="Coils"/>
    </source>
</evidence>
<evidence type="ECO:0008006" key="5">
    <source>
        <dbReference type="Google" id="ProtNLM"/>
    </source>
</evidence>
<evidence type="ECO:0000313" key="4">
    <source>
        <dbReference type="Proteomes" id="UP000834106"/>
    </source>
</evidence>
<dbReference type="PANTHER" id="PTHR33538:SF2">
    <property type="entry name" value="PROTEIN GAMETE EXPRESSED 1"/>
    <property type="match status" value="1"/>
</dbReference>
<dbReference type="AlphaFoldDB" id="A0AAD1YX28"/>
<accession>A0AAD1YX28</accession>
<dbReference type="PANTHER" id="PTHR33538">
    <property type="entry name" value="PROTEIN GAMETE EXPRESSED 1"/>
    <property type="match status" value="1"/>
</dbReference>
<proteinExistence type="predicted"/>
<dbReference type="InterPro" id="IPR040346">
    <property type="entry name" value="GEX1/Brambleberry"/>
</dbReference>
<feature type="coiled-coil region" evidence="1">
    <location>
        <begin position="341"/>
        <end position="368"/>
    </location>
</feature>